<evidence type="ECO:0000259" key="6">
    <source>
        <dbReference type="Pfam" id="PF17167"/>
    </source>
</evidence>
<keyword evidence="3" id="KW-0812">Transmembrane</keyword>
<keyword evidence="2" id="KW-0808">Transferase</keyword>
<reference evidence="8" key="1">
    <citation type="submission" date="2017-02" db="EMBL/GenBank/DDBJ databases">
        <authorList>
            <person name="Varghese N."/>
            <person name="Submissions S."/>
        </authorList>
    </citation>
    <scope>NUCLEOTIDE SEQUENCE [LARGE SCALE GENOMIC DNA]</scope>
    <source>
        <strain evidence="8">USBA 833</strain>
    </source>
</reference>
<dbReference type="InterPro" id="IPR008928">
    <property type="entry name" value="6-hairpin_glycosidase_sf"/>
</dbReference>
<dbReference type="InterPro" id="IPR010383">
    <property type="entry name" value="Glyco_hydrolase_94_b-supersand"/>
</dbReference>
<dbReference type="Pfam" id="PF17167">
    <property type="entry name" value="Glyco_hydro_94"/>
    <property type="match status" value="1"/>
</dbReference>
<dbReference type="OrthoDB" id="9769991at2"/>
<evidence type="ECO:0000313" key="8">
    <source>
        <dbReference type="Proteomes" id="UP000190105"/>
    </source>
</evidence>
<sequence>MYIFIIIFVIAFFIIINIVERYNYFTQSSQLIVSDALLSNEELLRHASDIAKNHLKCKKKKGSSLLFKRLDENFRFISKTYLTLNEYSKDGKSLCAGADWLLDNFYIIEEQYRELTQSSSSRFMKKINILKDGYYKNYPRVFILAVELISHTDGRIDKKQIIDFINSYQSISPLSMGEIWSLSLMIKISLLENIRHTCEKIISVQKQWIESEKLIEKDYDEILESIKKTTKNINPSIFPYIEHILNILKRKDINLNPILDYLNLKLSELDLDVECVVKREHQEQSSYQVTMGNCISSLRLSNSIDWREIFESLSYVEQILKDDPLGVYNRQDFESRDYYRKVLEIISESTKKSETSVAKKVIELANNAKQSQKSSKECHIGYYLIGKGKNILLKELGKNRRYNDYSCIKFSFSLIIATLVIAFLPVYFVYQYKGFLLSLLCFIVVLIPASQAALDLINFILNRGIPYLLPKLDLKNGIPKESSTMVIVPTILSDEKRTLELIENLEVTYIANGQENIYFALVGDLKDSNTETTEADSKIIDLSLKKIDELNNKYSKGKDIFYIFIRKRTFNPSEGKWMGYERKRGAIVEFNNLITQSCNTSYSVVSGDINNLKDIKYIITLDADTIMPIGTASRLIGTISHPLNAAEYDEDKNIVIDGYGIIQPKIGINIESIGKSKFTCIYANSAGIDPYSSAMSDIYQNIFKEGTFTGKGIYDLYAYKKCLTDSIPDNMVLSHDLLEGSYLRCGLAVDIELIDSFPEKFSSYSMRLHRWTRGDWQIIQWLFKYIKNKKGEKIKNPLSSLSKIKILDNMRRSLYPVSLMLIILLGTSVFSGSIIFWSGYALIIIFLNLITFTLGYLKYGHYKSLKKRLNGNLIYGFKSIIYQNILTFMFLPYNAFLLSDAIIKALYRIFVSKKNLLEWVTAADAEKQSKNDISGYYKSMYFQLIISLLFLIFVIIFHPKDLIYAFFISFVWIISPYAAFYISRPILSKKYEISKEDKEVLLRIAKKTYEFYENFSGKEDNYLPPDNYQETPVKRVAHRTSPTNIGFLLISLISAYDFNFISLDEFVKKIDNTLTTVEKMEKWNGHLYNWYDTKTLEVLRPKYISTVDSGNLIGYLMLLNQGLKSILESENSKSIDLNIKNSIVSIINRIDNIIENTKFIYLYDEKRDLFSIGYNAEEDHLTNSYYDLLASEARLISYISVARREIPVSHYFKLGRALTLIDKYECVVSWTGTMFEYLMPALVMKYYDNTLLSETYKTSIRAQIKYGNNRGVPWGTSESGFYTFDLALNYQYKAFGVPDLGLKRGLSNDMVISPYSTILALPFNPKESILNLKKLISNDIEGKYGLYEAIDYTPERLPLDKSFAIVESYMAHHQGMILVSLNNFLNDNIMIRRFHSSPIIKAGEFMLQEKIPVRAIITKEHKEKIKPFEKIETSEISASQLYGYDTILPKCHMLSNGYYTLMINNGGSGYSRASDINISRWREDTVSRGSGQFFFLHDLDSNEVWSGTFEPIKSKPENYSAKFSQDKAEFLRLDKGIETHIEICVSPEDNCEIRKVTLRNISDTIRTMEITSYLEVVLSHQAADVAHPAFNNLFIRTEWVENNNTILASRRQREINKNPLWAFHTLTAHSEVIRDIEYETDRYKFIGRNKSLSNPNSLLHPLTNTTGPVLDPIMSIRCKTVLEPNKSITISYITGYAENREKAMELSNKYSEIPNIERTFELAYIRSLMETKYLNLKESDLKVFNELLSHVIYLSPIRQKYNNIIKNNTKGQSSLWSYGISGDLPIVLVTIKKPDSIEIVKQMLKAHEYWKSRGFKCDLVILNEDEGSYLQPLQNLLRDLVLSSSSRNVLDCMGGIFIKNASNMPKEDITLLFSASRVVIRAELGSILKQIDMSFYKIPDTKTNNSINKFDVKYQSSIENNINLKYFNGYGGFDEEKREYVIKLKKDINTPAPWVNVISNKNFGFIITESGGGYTYAENSRENKLTPWSNDPVCDTLGEVIYIRDDDTKEYWTITPSPIREKETYYIHHGLGYTKFSHLSHGIYGELTLFVPADDKIKIGYLKLKNISNIPRKLSIFHYLRPVMGVSEQITEQFISTEYNEDLNVMLFTNSYNTDHPNRVCFIGSSLNIEGCTTDRMEFLGPYGSLNCPRAMMYDKLSNRIGCGFNTCCVLQYNLEISPFNEKEFVILLGQCSNKNEAFKLYQHYKKISNCNEAFKKAISFWKETLDIIKVDTPDEAMNIMLNNYLLYQTIACRLYARSAFYQSGGAFGFRDQLQDSLSILYALPEAAKHQILLHASHQFIEGDVLHWWHSGAFDRGIRTKFSDDLLWLPYVTAEYVEKTGDYDILNVVEGYVEDAPLKEDEDERYGVPRVSDEKSTIYEHCVRAIDRALKFGPNGIPLMGSGDWNDGMNAVGRKGRGESIWLGFFLYDTLKKFIPLCRFMEDPIKAKYYEEMSIQIASSIEKNAWDGQWYRRSYFDDGTPLGSSINSECKIDSIAQSWAVISGAALSERAKRAMKSVYDYLVKEEEGLILLFTPPFDKGDLNPGYIRGYVPGVRENGGQYTHASTWVIYAYAKLKDGDTAHYLYSLINPINHTRTQLECNKYKVEPYVMAADVYAVKPHTGRGGWTWYTGSSSWMYKVGLEKILGFNKKGDILFIDPCIPSDWKEFSIKYKYKNTVYNIKVQNPYSLNSGVQQIIIDGRTMRDNRIQLIDDNAAHDIRIIMGISENSIIL</sequence>
<evidence type="ECO:0000259" key="4">
    <source>
        <dbReference type="Pfam" id="PF06165"/>
    </source>
</evidence>
<dbReference type="Pfam" id="PF10091">
    <property type="entry name" value="Glycoamylase"/>
    <property type="match status" value="1"/>
</dbReference>
<dbReference type="PANTHER" id="PTHR37469:SF2">
    <property type="entry name" value="CELLOBIONIC ACID PHOSPHORYLASE"/>
    <property type="match status" value="1"/>
</dbReference>
<keyword evidence="3" id="KW-0472">Membrane</keyword>
<dbReference type="InterPro" id="IPR011013">
    <property type="entry name" value="Gal_mutarotase_sf_dom"/>
</dbReference>
<dbReference type="Proteomes" id="UP000190105">
    <property type="component" value="Unassembled WGS sequence"/>
</dbReference>
<dbReference type="SMART" id="SM01068">
    <property type="entry name" value="CBM_X"/>
    <property type="match status" value="2"/>
</dbReference>
<feature type="transmembrane region" description="Helical" evidence="3">
    <location>
        <begin position="963"/>
        <end position="982"/>
    </location>
</feature>
<dbReference type="InterPro" id="IPR019282">
    <property type="entry name" value="Glycoamylase-like_cons_dom"/>
</dbReference>
<accession>A0A1T4X4V6</accession>
<name>A0A1T4X4V6_9CLOT</name>
<feature type="domain" description="Glycoamylase-like" evidence="5">
    <location>
        <begin position="1185"/>
        <end position="1398"/>
    </location>
</feature>
<dbReference type="Gene3D" id="2.60.420.10">
    <property type="entry name" value="Maltose phosphorylase, domain 3"/>
    <property type="match status" value="1"/>
</dbReference>
<dbReference type="PANTHER" id="PTHR37469">
    <property type="entry name" value="CELLOBIONIC ACID PHOSPHORYLASE-RELATED"/>
    <property type="match status" value="1"/>
</dbReference>
<dbReference type="Gene3D" id="2.70.98.40">
    <property type="entry name" value="Glycoside hydrolase, family 65, N-terminal domain"/>
    <property type="match status" value="2"/>
</dbReference>
<dbReference type="InterPro" id="IPR012341">
    <property type="entry name" value="6hp_glycosidase-like_sf"/>
</dbReference>
<dbReference type="InterPro" id="IPR037018">
    <property type="entry name" value="GH65_N"/>
</dbReference>
<dbReference type="CDD" id="cd11756">
    <property type="entry name" value="GH94N_ChvB_NdvB_1_like"/>
    <property type="match status" value="1"/>
</dbReference>
<feature type="domain" description="Glycosyl hydrolase 94 supersandwich" evidence="4">
    <location>
        <begin position="1938"/>
        <end position="2207"/>
    </location>
</feature>
<dbReference type="InterPro" id="IPR052047">
    <property type="entry name" value="GH94_Enzymes"/>
</dbReference>
<evidence type="ECO:0000256" key="1">
    <source>
        <dbReference type="ARBA" id="ARBA00022676"/>
    </source>
</evidence>
<dbReference type="GO" id="GO:0005975">
    <property type="term" value="P:carbohydrate metabolic process"/>
    <property type="evidence" value="ECO:0007669"/>
    <property type="project" value="InterPro"/>
</dbReference>
<dbReference type="Gene3D" id="1.50.10.10">
    <property type="match status" value="1"/>
</dbReference>
<keyword evidence="1" id="KW-0328">Glycosyltransferase</keyword>
<feature type="transmembrane region" description="Helical" evidence="3">
    <location>
        <begin position="840"/>
        <end position="859"/>
    </location>
</feature>
<feature type="transmembrane region" description="Helical" evidence="3">
    <location>
        <begin position="410"/>
        <end position="430"/>
    </location>
</feature>
<organism evidence="7 8">
    <name type="scientific">Caloramator quimbayensis</name>
    <dbReference type="NCBI Taxonomy" id="1147123"/>
    <lineage>
        <taxon>Bacteria</taxon>
        <taxon>Bacillati</taxon>
        <taxon>Bacillota</taxon>
        <taxon>Clostridia</taxon>
        <taxon>Eubacteriales</taxon>
        <taxon>Clostridiaceae</taxon>
        <taxon>Caloramator</taxon>
    </lineage>
</organism>
<dbReference type="Pfam" id="PF06165">
    <property type="entry name" value="GH94_b-supersand"/>
    <property type="match status" value="2"/>
</dbReference>
<dbReference type="SUPFAM" id="SSF48208">
    <property type="entry name" value="Six-hairpin glycosidases"/>
    <property type="match status" value="1"/>
</dbReference>
<keyword evidence="8" id="KW-1185">Reference proteome</keyword>
<dbReference type="CDD" id="cd11753">
    <property type="entry name" value="GH94N_ChvB_NdvB_2_like"/>
    <property type="match status" value="1"/>
</dbReference>
<feature type="transmembrane region" description="Helical" evidence="3">
    <location>
        <begin position="6"/>
        <end position="24"/>
    </location>
</feature>
<dbReference type="InterPro" id="IPR033432">
    <property type="entry name" value="GH94_catalytic"/>
</dbReference>
<proteinExistence type="predicted"/>
<evidence type="ECO:0000259" key="5">
    <source>
        <dbReference type="Pfam" id="PF10091"/>
    </source>
</evidence>
<keyword evidence="3" id="KW-1133">Transmembrane helix</keyword>
<dbReference type="InterPro" id="IPR037820">
    <property type="entry name" value="GH94N_NdvB"/>
</dbReference>
<dbReference type="GO" id="GO:0016757">
    <property type="term" value="F:glycosyltransferase activity"/>
    <property type="evidence" value="ECO:0007669"/>
    <property type="project" value="UniProtKB-KW"/>
</dbReference>
<dbReference type="GO" id="GO:0030246">
    <property type="term" value="F:carbohydrate binding"/>
    <property type="evidence" value="ECO:0007669"/>
    <property type="project" value="InterPro"/>
</dbReference>
<evidence type="ECO:0000256" key="2">
    <source>
        <dbReference type="ARBA" id="ARBA00022679"/>
    </source>
</evidence>
<dbReference type="EMBL" id="FUYH01000006">
    <property type="protein sequence ID" value="SKA84683.1"/>
    <property type="molecule type" value="Genomic_DNA"/>
</dbReference>
<feature type="transmembrane region" description="Helical" evidence="3">
    <location>
        <begin position="813"/>
        <end position="834"/>
    </location>
</feature>
<protein>
    <submittedName>
        <fullName evidence="7">Cyclic beta-1,2-glucan synthetase</fullName>
    </submittedName>
</protein>
<dbReference type="RefSeq" id="WP_078696045.1">
    <property type="nucleotide sequence ID" value="NZ_FUYH01000006.1"/>
</dbReference>
<dbReference type="InterPro" id="IPR037824">
    <property type="entry name" value="GH94N_2_NdvB"/>
</dbReference>
<feature type="domain" description="Glycosyl hydrolase 94 catalytic" evidence="6">
    <location>
        <begin position="2221"/>
        <end position="2646"/>
    </location>
</feature>
<feature type="domain" description="Glycosyl hydrolase 94 supersandwich" evidence="4">
    <location>
        <begin position="1445"/>
        <end position="1712"/>
    </location>
</feature>
<dbReference type="STRING" id="1147123.SAMN05443428_10652"/>
<gene>
    <name evidence="7" type="ORF">SAMN05443428_10652</name>
</gene>
<dbReference type="Gene3D" id="1.50.10.140">
    <property type="match status" value="1"/>
</dbReference>
<dbReference type="SUPFAM" id="SSF74650">
    <property type="entry name" value="Galactose mutarotase-like"/>
    <property type="match status" value="2"/>
</dbReference>
<evidence type="ECO:0000256" key="3">
    <source>
        <dbReference type="SAM" id="Phobius"/>
    </source>
</evidence>
<feature type="transmembrane region" description="Helical" evidence="3">
    <location>
        <begin position="436"/>
        <end position="461"/>
    </location>
</feature>
<feature type="transmembrane region" description="Helical" evidence="3">
    <location>
        <begin position="940"/>
        <end position="957"/>
    </location>
</feature>
<evidence type="ECO:0000313" key="7">
    <source>
        <dbReference type="EMBL" id="SKA84683.1"/>
    </source>
</evidence>